<organism evidence="3 4">
    <name type="scientific">Romboutsia maritimum</name>
    <dbReference type="NCBI Taxonomy" id="2020948"/>
    <lineage>
        <taxon>Bacteria</taxon>
        <taxon>Bacillati</taxon>
        <taxon>Bacillota</taxon>
        <taxon>Clostridia</taxon>
        <taxon>Peptostreptococcales</taxon>
        <taxon>Peptostreptococcaceae</taxon>
        <taxon>Romboutsia</taxon>
    </lineage>
</organism>
<reference evidence="3 4" key="1">
    <citation type="journal article" date="2017" name="Genome Announc.">
        <title>Draft Genome Sequence of Romboutsia maritimum sp. nov. Strain CCRI-22766(T), Isolated from Coastal Estuarine Mud.</title>
        <authorList>
            <person name="Maheux A.F."/>
            <person name="Boudreau D.K."/>
            <person name="Berube E."/>
            <person name="Boissinot M."/>
            <person name="Raymond F."/>
            <person name="Brodeur S."/>
            <person name="Corbeil J."/>
            <person name="Brightwell G."/>
            <person name="Broda D."/>
            <person name="Omar R.F."/>
            <person name="Bergeron M.G."/>
        </authorList>
    </citation>
    <scope>NUCLEOTIDE SEQUENCE [LARGE SCALE GENOMIC DNA]</scope>
    <source>
        <strain evidence="3 4">CCRI-22766</strain>
    </source>
</reference>
<evidence type="ECO:0000256" key="2">
    <source>
        <dbReference type="SAM" id="Phobius"/>
    </source>
</evidence>
<dbReference type="RefSeq" id="WP_115976218.1">
    <property type="nucleotide sequence ID" value="NZ_NOJZ02000032.1"/>
</dbReference>
<keyword evidence="1" id="KW-0677">Repeat</keyword>
<dbReference type="Proteomes" id="UP000243494">
    <property type="component" value="Unassembled WGS sequence"/>
</dbReference>
<dbReference type="InterPro" id="IPR003409">
    <property type="entry name" value="MORN"/>
</dbReference>
<protein>
    <recommendedName>
        <fullName evidence="5">Phosphatidylinositol-4-phosphate 5-kinase</fullName>
    </recommendedName>
</protein>
<dbReference type="Gene3D" id="2.20.110.10">
    <property type="entry name" value="Histone H3 K4-specific methyltransferase SET7/9 N-terminal domain"/>
    <property type="match status" value="2"/>
</dbReference>
<dbReference type="OrthoDB" id="7059515at2"/>
<feature type="non-terminal residue" evidence="3">
    <location>
        <position position="155"/>
    </location>
</feature>
<evidence type="ECO:0000256" key="1">
    <source>
        <dbReference type="ARBA" id="ARBA00022737"/>
    </source>
</evidence>
<gene>
    <name evidence="3" type="ORF">CHF27_012245</name>
</gene>
<sequence>MQNITSYLLTILSVFVLLSAVFILINFIRFILTLRDERRKQNINKTLYRNKPILNIKYNDIYEENKKTMYKLDGEKTCRYDNGDIYKGEFIDGKKSGFGICIFANKERYEGLWKDDKMHSVGKYTFSDGGIYSGDFKDGVIEGLGMYTYPNKDIY</sequence>
<name>A0A371IQC8_9FIRM</name>
<evidence type="ECO:0008006" key="5">
    <source>
        <dbReference type="Google" id="ProtNLM"/>
    </source>
</evidence>
<feature type="transmembrane region" description="Helical" evidence="2">
    <location>
        <begin position="6"/>
        <end position="32"/>
    </location>
</feature>
<dbReference type="AlphaFoldDB" id="A0A371IQC8"/>
<dbReference type="PANTHER" id="PTHR43215">
    <property type="entry name" value="RADIAL SPOKE HEAD 1 HOMOLOG"/>
    <property type="match status" value="1"/>
</dbReference>
<dbReference type="EMBL" id="NOJZ02000032">
    <property type="protein sequence ID" value="RDY22672.1"/>
    <property type="molecule type" value="Genomic_DNA"/>
</dbReference>
<dbReference type="SUPFAM" id="SSF82185">
    <property type="entry name" value="Histone H3 K4-specific methyltransferase SET7/9 N-terminal domain"/>
    <property type="match status" value="1"/>
</dbReference>
<dbReference type="PANTHER" id="PTHR43215:SF14">
    <property type="entry name" value="RADIAL SPOKE HEAD 1 HOMOLOG"/>
    <property type="match status" value="1"/>
</dbReference>
<evidence type="ECO:0000313" key="4">
    <source>
        <dbReference type="Proteomes" id="UP000243494"/>
    </source>
</evidence>
<keyword evidence="2" id="KW-0812">Transmembrane</keyword>
<dbReference type="Pfam" id="PF02493">
    <property type="entry name" value="MORN"/>
    <property type="match status" value="3"/>
</dbReference>
<evidence type="ECO:0000313" key="3">
    <source>
        <dbReference type="EMBL" id="RDY22672.1"/>
    </source>
</evidence>
<keyword evidence="2" id="KW-1133">Transmembrane helix</keyword>
<proteinExistence type="predicted"/>
<comment type="caution">
    <text evidence="3">The sequence shown here is derived from an EMBL/GenBank/DDBJ whole genome shotgun (WGS) entry which is preliminary data.</text>
</comment>
<keyword evidence="2" id="KW-0472">Membrane</keyword>
<accession>A0A371IQC8</accession>
<keyword evidence="4" id="KW-1185">Reference proteome</keyword>
<dbReference type="SMART" id="SM00698">
    <property type="entry name" value="MORN"/>
    <property type="match status" value="3"/>
</dbReference>